<feature type="compositionally biased region" description="Polar residues" evidence="10">
    <location>
        <begin position="434"/>
        <end position="447"/>
    </location>
</feature>
<keyword evidence="8" id="KW-0804">Transcription</keyword>
<feature type="region of interest" description="Disordered" evidence="10">
    <location>
        <begin position="301"/>
        <end position="354"/>
    </location>
</feature>
<dbReference type="GO" id="GO:0007399">
    <property type="term" value="P:nervous system development"/>
    <property type="evidence" value="ECO:0007669"/>
    <property type="project" value="UniProtKB-KW"/>
</dbReference>
<name>A0ABD2M029_9BILA</name>
<organism evidence="11 12">
    <name type="scientific">Heterodera trifolii</name>
    <dbReference type="NCBI Taxonomy" id="157864"/>
    <lineage>
        <taxon>Eukaryota</taxon>
        <taxon>Metazoa</taxon>
        <taxon>Ecdysozoa</taxon>
        <taxon>Nematoda</taxon>
        <taxon>Chromadorea</taxon>
        <taxon>Rhabditida</taxon>
        <taxon>Tylenchina</taxon>
        <taxon>Tylenchomorpha</taxon>
        <taxon>Tylenchoidea</taxon>
        <taxon>Heteroderidae</taxon>
        <taxon>Heteroderinae</taxon>
        <taxon>Heterodera</taxon>
    </lineage>
</organism>
<dbReference type="AlphaFoldDB" id="A0ABD2M029"/>
<evidence type="ECO:0000256" key="3">
    <source>
        <dbReference type="ARBA" id="ARBA00022723"/>
    </source>
</evidence>
<evidence type="ECO:0000256" key="2">
    <source>
        <dbReference type="ARBA" id="ARBA00010194"/>
    </source>
</evidence>
<feature type="compositionally biased region" description="Polar residues" evidence="10">
    <location>
        <begin position="329"/>
        <end position="338"/>
    </location>
</feature>
<dbReference type="GO" id="GO:0008270">
    <property type="term" value="F:zinc ion binding"/>
    <property type="evidence" value="ECO:0007669"/>
    <property type="project" value="UniProtKB-KW"/>
</dbReference>
<keyword evidence="5" id="KW-0863">Zinc-finger</keyword>
<dbReference type="InterPro" id="IPR036060">
    <property type="entry name" value="Znf_C2H2C_sf"/>
</dbReference>
<keyword evidence="9" id="KW-0539">Nucleus</keyword>
<dbReference type="InterPro" id="IPR002515">
    <property type="entry name" value="Znf_C2H2C"/>
</dbReference>
<feature type="region of interest" description="Disordered" evidence="10">
    <location>
        <begin position="784"/>
        <end position="812"/>
    </location>
</feature>
<evidence type="ECO:0000256" key="4">
    <source>
        <dbReference type="ARBA" id="ARBA00022737"/>
    </source>
</evidence>
<keyword evidence="4" id="KW-0677">Repeat</keyword>
<feature type="compositionally biased region" description="Basic residues" evidence="10">
    <location>
        <begin position="803"/>
        <end position="812"/>
    </location>
</feature>
<keyword evidence="7" id="KW-0805">Transcription regulation</keyword>
<evidence type="ECO:0000256" key="7">
    <source>
        <dbReference type="ARBA" id="ARBA00023015"/>
    </source>
</evidence>
<dbReference type="PANTHER" id="PTHR10816">
    <property type="entry name" value="MYELIN TRANSCRIPTION FACTOR 1-RELATED"/>
    <property type="match status" value="1"/>
</dbReference>
<feature type="compositionally biased region" description="Low complexity" evidence="10">
    <location>
        <begin position="710"/>
        <end position="723"/>
    </location>
</feature>
<gene>
    <name evidence="11" type="ORF">niasHT_008053</name>
</gene>
<feature type="region of interest" description="Disordered" evidence="10">
    <location>
        <begin position="33"/>
        <end position="117"/>
    </location>
</feature>
<feature type="compositionally biased region" description="Basic and acidic residues" evidence="10">
    <location>
        <begin position="85"/>
        <end position="102"/>
    </location>
</feature>
<evidence type="ECO:0000256" key="5">
    <source>
        <dbReference type="ARBA" id="ARBA00022771"/>
    </source>
</evidence>
<dbReference type="EMBL" id="JBICBT010000207">
    <property type="protein sequence ID" value="KAL3120761.1"/>
    <property type="molecule type" value="Genomic_DNA"/>
</dbReference>
<reference evidence="11 12" key="1">
    <citation type="submission" date="2024-10" db="EMBL/GenBank/DDBJ databases">
        <authorList>
            <person name="Kim D."/>
        </authorList>
    </citation>
    <scope>NUCLEOTIDE SEQUENCE [LARGE SCALE GENOMIC DNA]</scope>
    <source>
        <strain evidence="11">BH-2024</strain>
    </source>
</reference>
<evidence type="ECO:0000256" key="9">
    <source>
        <dbReference type="ARBA" id="ARBA00023242"/>
    </source>
</evidence>
<keyword evidence="6" id="KW-0862">Zinc</keyword>
<feature type="region of interest" description="Disordered" evidence="10">
    <location>
        <begin position="695"/>
        <end position="723"/>
    </location>
</feature>
<feature type="compositionally biased region" description="Basic and acidic residues" evidence="10">
    <location>
        <begin position="166"/>
        <end position="176"/>
    </location>
</feature>
<keyword evidence="12" id="KW-1185">Reference proteome</keyword>
<evidence type="ECO:0000256" key="6">
    <source>
        <dbReference type="ARBA" id="ARBA00022833"/>
    </source>
</evidence>
<feature type="region of interest" description="Disordered" evidence="10">
    <location>
        <begin position="230"/>
        <end position="281"/>
    </location>
</feature>
<keyword evidence="3" id="KW-0479">Metal-binding</keyword>
<feature type="compositionally biased region" description="Acidic residues" evidence="10">
    <location>
        <begin position="73"/>
        <end position="84"/>
    </location>
</feature>
<dbReference type="FunFam" id="4.10.320.30:FF:000001">
    <property type="entry name" value="Myelin transcription factor 1-like, a"/>
    <property type="match status" value="2"/>
</dbReference>
<feature type="compositionally biased region" description="Low complexity" evidence="10">
    <location>
        <begin position="177"/>
        <end position="187"/>
    </location>
</feature>
<dbReference type="PROSITE" id="PS51802">
    <property type="entry name" value="ZF_CCHHC"/>
    <property type="match status" value="2"/>
</dbReference>
<feature type="compositionally biased region" description="Polar residues" evidence="10">
    <location>
        <begin position="152"/>
        <end position="163"/>
    </location>
</feature>
<dbReference type="Gene3D" id="4.10.320.30">
    <property type="match status" value="2"/>
</dbReference>
<dbReference type="Proteomes" id="UP001620626">
    <property type="component" value="Unassembled WGS sequence"/>
</dbReference>
<dbReference type="PANTHER" id="PTHR10816:SF15">
    <property type="entry name" value="MYELIN TRANSCRIPTION FACTOR 1-LIKE PROTEIN"/>
    <property type="match status" value="1"/>
</dbReference>
<feature type="compositionally biased region" description="Acidic residues" evidence="10">
    <location>
        <begin position="254"/>
        <end position="266"/>
    </location>
</feature>
<dbReference type="GO" id="GO:0005634">
    <property type="term" value="C:nucleus"/>
    <property type="evidence" value="ECO:0007669"/>
    <property type="project" value="UniProtKB-SubCell"/>
</dbReference>
<feature type="compositionally biased region" description="Basic and acidic residues" evidence="10">
    <location>
        <begin position="791"/>
        <end position="802"/>
    </location>
</feature>
<feature type="compositionally biased region" description="Basic and acidic residues" evidence="10">
    <location>
        <begin position="267"/>
        <end position="281"/>
    </location>
</feature>
<feature type="region of interest" description="Disordered" evidence="10">
    <location>
        <begin position="434"/>
        <end position="513"/>
    </location>
</feature>
<accession>A0ABD2M029</accession>
<evidence type="ECO:0000313" key="12">
    <source>
        <dbReference type="Proteomes" id="UP001620626"/>
    </source>
</evidence>
<dbReference type="SUPFAM" id="SSF103637">
    <property type="entry name" value="CCHHC domain"/>
    <property type="match status" value="2"/>
</dbReference>
<dbReference type="Pfam" id="PF01530">
    <property type="entry name" value="zf-C2HC"/>
    <property type="match status" value="2"/>
</dbReference>
<feature type="region of interest" description="Disordered" evidence="10">
    <location>
        <begin position="137"/>
        <end position="187"/>
    </location>
</feature>
<comment type="caution">
    <text evidence="11">The sequence shown here is derived from an EMBL/GenBank/DDBJ whole genome shotgun (WGS) entry which is preliminary data.</text>
</comment>
<protein>
    <recommendedName>
        <fullName evidence="13">Myelin transcription factor 1</fullName>
    </recommendedName>
</protein>
<feature type="compositionally biased region" description="Basic residues" evidence="10">
    <location>
        <begin position="103"/>
        <end position="112"/>
    </location>
</feature>
<evidence type="ECO:0008006" key="13">
    <source>
        <dbReference type="Google" id="ProtNLM"/>
    </source>
</evidence>
<evidence type="ECO:0000256" key="10">
    <source>
        <dbReference type="SAM" id="MobiDB-lite"/>
    </source>
</evidence>
<comment type="similarity">
    <text evidence="2">Belongs to the MYT1 family.</text>
</comment>
<evidence type="ECO:0000256" key="8">
    <source>
        <dbReference type="ARBA" id="ARBA00023163"/>
    </source>
</evidence>
<evidence type="ECO:0000256" key="1">
    <source>
        <dbReference type="ARBA" id="ARBA00004123"/>
    </source>
</evidence>
<comment type="subcellular location">
    <subcellularLocation>
        <location evidence="1">Nucleus</location>
    </subcellularLocation>
</comment>
<proteinExistence type="inferred from homology"/>
<feature type="compositionally biased region" description="Low complexity" evidence="10">
    <location>
        <begin position="305"/>
        <end position="324"/>
    </location>
</feature>
<feature type="region of interest" description="Disordered" evidence="10">
    <location>
        <begin position="560"/>
        <end position="594"/>
    </location>
</feature>
<evidence type="ECO:0000313" key="11">
    <source>
        <dbReference type="EMBL" id="KAL3120761.1"/>
    </source>
</evidence>
<sequence>MDGSILFHSSPSVCSSANSPIFSRQIANHSSEQHFKLLNHGLPSTSSSTDQETAEQQHQFGKNSFNNAIRENDQEEEEEEEEGREEGNEQTKKGDGGGEKRGGGSRKRRRKPEAKDIVRMVVTSPLCVGAVSLPSENIGQTAPFPPSGDDAPQQNGPPLTRPSSAGDRHLPLRLDHPPVSVPSAPSLPFPSARAIEAFFRRGSAISTADSLPSPPIRNMPPPFNLEGLFMLNGGSSTGGSDGGTGEEEKKVAETEEEEAEGEQEEEEQRKDGEEKLRENDEDIVRCSSLLFGTPSHPSVLKMCGSSSPSGVSSSASSLPQSVSPMASGKMSNGQTPHSLSGRRSEGGKKCCPTPGCDGSGHQTGLYTHHRSLSGCPRRPDKQTIQMLALQPEQQLRCTYPGCDGRGHVNSSRSSHRSLSGCPIAYADKMARRGIQQQQPNRGTTGTAKGTLAQGEEQQQMNGKTNDERRKSLSSPSSSSTGTNGGEKEEQQLTMGRGDNAGGGGNGAKTTEEAPERILEQQMASNGLLPSTSVDELRNALFASFQRQMFGHSLLCAPPPSQCQPTETAAEEPPMKRTKRENGAEEEEKEDGERAVKCDGERRRDGAVTAANGSEWEQQQQQQLVVKANSVPALHLAQMSEALQAKGFQMPPGGLGALPSDQLLHIAAALAAQRAATVQAAQMQAAVIWQQMAATATGGGENGRHGTPKAQPKQQHNQLQQQQQHLITKLLQPDEGPSVADEAAVKGKAAGAAANCAASSTAQQMAAFNCHPMALFAQLQAQLIHQQQQQQQKREEEEGEGRTVIRRVGKGGG</sequence>
<feature type="compositionally biased region" description="Polar residues" evidence="10">
    <location>
        <begin position="42"/>
        <end position="69"/>
    </location>
</feature>